<dbReference type="EMBL" id="AM942759">
    <property type="protein sequence ID" value="CAR41742.1"/>
    <property type="molecule type" value="Genomic_DNA"/>
</dbReference>
<sequence length="320" mass="35992">MTYIKEKTWKEVLKGWIITGCAIRNKNIVYFCLRKDIPYEKARNLWNSEIPSMLLAIYLDTPVTPTGYASITGFDNPKVGVCLKPKEQGMLASRGDDGVVVCVGSGANLPPEKVMDGDYANPKNIKCVGGYAYYVGSARKIYKRVDIGKWQRIQHGIPGGETNTDMGFTDLDGFSEQDMYAVGGEGDVWHYNGEIWIPCGFPSNEQLSAVLCAPDGYVYIGGEGGSLWCGREYQWEKLYHGSSTILLNQLRWFEDKVWACDDYRLQCWNGKEMVRPKDGDKNVIASGHMDVRDGILVVADDYNVDLYDGTAWHKIVRPYK</sequence>
<dbReference type="KEGG" id="pmr:PMI0756"/>
<protein>
    <submittedName>
        <fullName evidence="1">Uncharacterized protein</fullName>
    </submittedName>
</protein>
<gene>
    <name evidence="1" type="ordered locus">PMI0756</name>
</gene>
<dbReference type="PATRIC" id="fig|529507.6.peg.738"/>
<dbReference type="Proteomes" id="UP000008319">
    <property type="component" value="Chromosome"/>
</dbReference>
<dbReference type="EnsemblBacteria" id="CAR41742">
    <property type="protein sequence ID" value="CAR41742"/>
    <property type="gene ID" value="PMI0756"/>
</dbReference>
<proteinExistence type="predicted"/>
<dbReference type="eggNOG" id="ENOG5032S16">
    <property type="taxonomic scope" value="Bacteria"/>
</dbReference>
<evidence type="ECO:0000313" key="1">
    <source>
        <dbReference type="EMBL" id="CAR41742.1"/>
    </source>
</evidence>
<accession>B4EVA9</accession>
<name>B4EVA9_PROMH</name>
<keyword evidence="2" id="KW-1185">Reference proteome</keyword>
<dbReference type="SUPFAM" id="SSF69322">
    <property type="entry name" value="Tricorn protease domain 2"/>
    <property type="match status" value="1"/>
</dbReference>
<reference evidence="1 2" key="1">
    <citation type="journal article" date="2008" name="J. Bacteriol.">
        <title>Complete genome sequence of uropathogenic Proteus mirabilis, a master of both adherence and motility.</title>
        <authorList>
            <person name="Pearson M.M."/>
            <person name="Sebaihia M."/>
            <person name="Churcher C."/>
            <person name="Quail M.A."/>
            <person name="Seshasayee A.S."/>
            <person name="Luscombe N.M."/>
            <person name="Abdellah Z."/>
            <person name="Arrosmith C."/>
            <person name="Atkin B."/>
            <person name="Chillingworth T."/>
            <person name="Hauser H."/>
            <person name="Jagels K."/>
            <person name="Moule S."/>
            <person name="Mungall K."/>
            <person name="Norbertczak H."/>
            <person name="Rabbinowitsch E."/>
            <person name="Walker D."/>
            <person name="Whithead S."/>
            <person name="Thomson N.R."/>
            <person name="Rather P.N."/>
            <person name="Parkhill J."/>
            <person name="Mobley H.L."/>
        </authorList>
    </citation>
    <scope>NUCLEOTIDE SEQUENCE [LARGE SCALE GENOMIC DNA]</scope>
    <source>
        <strain evidence="1 2">HI4320</strain>
    </source>
</reference>
<dbReference type="RefSeq" id="WP_012367728.1">
    <property type="nucleotide sequence ID" value="NC_010554.1"/>
</dbReference>
<dbReference type="GeneID" id="6801225"/>
<dbReference type="HOGENOM" id="CLU_071258_0_0_6"/>
<organism evidence="1 2">
    <name type="scientific">Proteus mirabilis (strain HI4320)</name>
    <dbReference type="NCBI Taxonomy" id="529507"/>
    <lineage>
        <taxon>Bacteria</taxon>
        <taxon>Pseudomonadati</taxon>
        <taxon>Pseudomonadota</taxon>
        <taxon>Gammaproteobacteria</taxon>
        <taxon>Enterobacterales</taxon>
        <taxon>Morganellaceae</taxon>
        <taxon>Proteus</taxon>
    </lineage>
</organism>
<dbReference type="AlphaFoldDB" id="B4EVA9"/>
<evidence type="ECO:0000313" key="2">
    <source>
        <dbReference type="Proteomes" id="UP000008319"/>
    </source>
</evidence>